<proteinExistence type="predicted"/>
<organism evidence="1 2">
    <name type="scientific">Discina gigas</name>
    <dbReference type="NCBI Taxonomy" id="1032678"/>
    <lineage>
        <taxon>Eukaryota</taxon>
        <taxon>Fungi</taxon>
        <taxon>Dikarya</taxon>
        <taxon>Ascomycota</taxon>
        <taxon>Pezizomycotina</taxon>
        <taxon>Pezizomycetes</taxon>
        <taxon>Pezizales</taxon>
        <taxon>Discinaceae</taxon>
        <taxon>Discina</taxon>
    </lineage>
</organism>
<dbReference type="EMBL" id="JBBBZM010000369">
    <property type="protein sequence ID" value="KAL0630827.1"/>
    <property type="molecule type" value="Genomic_DNA"/>
</dbReference>
<name>A0ABR3G4F0_9PEZI</name>
<protein>
    <submittedName>
        <fullName evidence="1">Uncharacterized protein</fullName>
    </submittedName>
</protein>
<reference evidence="1 2" key="1">
    <citation type="submission" date="2024-02" db="EMBL/GenBank/DDBJ databases">
        <title>Discinaceae phylogenomics.</title>
        <authorList>
            <person name="Dirks A.C."/>
            <person name="James T.Y."/>
        </authorList>
    </citation>
    <scope>NUCLEOTIDE SEQUENCE [LARGE SCALE GENOMIC DNA]</scope>
    <source>
        <strain evidence="1 2">ACD0624</strain>
    </source>
</reference>
<comment type="caution">
    <text evidence="1">The sequence shown here is derived from an EMBL/GenBank/DDBJ whole genome shotgun (WGS) entry which is preliminary data.</text>
</comment>
<sequence>MASLSSTTENTCVGHNTPKIQANSSMRAFRKEAQLSWPDFNHLSMDLCNFLNSPAYDVLLDVEKVREDEYSRKLQTITSDILSSGVFGSQRPGSWTFGRYADEPDLVLIADYIARLTAHAARRIMAQVTTYDAVLHIEADKVGGWLMNMEATQWDNVSLYRGTVIHSISNPR</sequence>
<dbReference type="Proteomes" id="UP001447188">
    <property type="component" value="Unassembled WGS sequence"/>
</dbReference>
<evidence type="ECO:0000313" key="2">
    <source>
        <dbReference type="Proteomes" id="UP001447188"/>
    </source>
</evidence>
<gene>
    <name evidence="1" type="ORF">Q9L58_010319</name>
</gene>
<keyword evidence="2" id="KW-1185">Reference proteome</keyword>
<evidence type="ECO:0000313" key="1">
    <source>
        <dbReference type="EMBL" id="KAL0630827.1"/>
    </source>
</evidence>
<accession>A0ABR3G4F0</accession>